<keyword evidence="3" id="KW-1185">Reference proteome</keyword>
<dbReference type="Pfam" id="PF00583">
    <property type="entry name" value="Acetyltransf_1"/>
    <property type="match status" value="1"/>
</dbReference>
<sequence length="157" mass="18409">MTVSLIPMTQNDFAQYTSSAIKEYADEKVKAGTWTIDEALTKSSREYQRLLPDGMDSHHQYLYVIADSEGRKIGWLWYKFDERHPQKEAFIFDFKIFEEKQGLGYAKAALRALDDLAVKRGIKKISLHVFSHNKRAIYLYEKLDYKATDINMSKWLE</sequence>
<dbReference type="EMBL" id="SLXK01000019">
    <property type="protein sequence ID" value="TCP26617.1"/>
    <property type="molecule type" value="Genomic_DNA"/>
</dbReference>
<dbReference type="PROSITE" id="PS51186">
    <property type="entry name" value="GNAT"/>
    <property type="match status" value="1"/>
</dbReference>
<comment type="caution">
    <text evidence="2">The sequence shown here is derived from an EMBL/GenBank/DDBJ whole genome shotgun (WGS) entry which is preliminary data.</text>
</comment>
<dbReference type="SUPFAM" id="SSF55729">
    <property type="entry name" value="Acyl-CoA N-acyltransferases (Nat)"/>
    <property type="match status" value="1"/>
</dbReference>
<dbReference type="AlphaFoldDB" id="A0A4R2NX62"/>
<organism evidence="2 3">
    <name type="scientific">Scopulibacillus darangshiensis</name>
    <dbReference type="NCBI Taxonomy" id="442528"/>
    <lineage>
        <taxon>Bacteria</taxon>
        <taxon>Bacillati</taxon>
        <taxon>Bacillota</taxon>
        <taxon>Bacilli</taxon>
        <taxon>Bacillales</taxon>
        <taxon>Sporolactobacillaceae</taxon>
        <taxon>Scopulibacillus</taxon>
    </lineage>
</organism>
<dbReference type="InterPro" id="IPR052829">
    <property type="entry name" value="N-acetyltransferase_domain"/>
</dbReference>
<dbReference type="GO" id="GO:0016747">
    <property type="term" value="F:acyltransferase activity, transferring groups other than amino-acyl groups"/>
    <property type="evidence" value="ECO:0007669"/>
    <property type="project" value="InterPro"/>
</dbReference>
<keyword evidence="2" id="KW-0808">Transferase</keyword>
<feature type="domain" description="N-acetyltransferase" evidence="1">
    <location>
        <begin position="19"/>
        <end position="157"/>
    </location>
</feature>
<name>A0A4R2NX62_9BACL</name>
<proteinExistence type="predicted"/>
<gene>
    <name evidence="2" type="ORF">EV207_11948</name>
</gene>
<dbReference type="Gene3D" id="3.40.630.30">
    <property type="match status" value="1"/>
</dbReference>
<reference evidence="2 3" key="1">
    <citation type="submission" date="2019-03" db="EMBL/GenBank/DDBJ databases">
        <title>Genomic Encyclopedia of Type Strains, Phase IV (KMG-IV): sequencing the most valuable type-strain genomes for metagenomic binning, comparative biology and taxonomic classification.</title>
        <authorList>
            <person name="Goeker M."/>
        </authorList>
    </citation>
    <scope>NUCLEOTIDE SEQUENCE [LARGE SCALE GENOMIC DNA]</scope>
    <source>
        <strain evidence="2 3">DSM 19377</strain>
    </source>
</reference>
<dbReference type="InterPro" id="IPR000182">
    <property type="entry name" value="GNAT_dom"/>
</dbReference>
<accession>A0A4R2NX62</accession>
<dbReference type="Proteomes" id="UP000295416">
    <property type="component" value="Unassembled WGS sequence"/>
</dbReference>
<protein>
    <submittedName>
        <fullName evidence="2">GNAT family acetyltransferase</fullName>
    </submittedName>
</protein>
<dbReference type="PANTHER" id="PTHR43259">
    <property type="entry name" value="SPT10P"/>
    <property type="match status" value="1"/>
</dbReference>
<evidence type="ECO:0000313" key="2">
    <source>
        <dbReference type="EMBL" id="TCP26617.1"/>
    </source>
</evidence>
<evidence type="ECO:0000313" key="3">
    <source>
        <dbReference type="Proteomes" id="UP000295416"/>
    </source>
</evidence>
<dbReference type="RefSeq" id="WP_243647063.1">
    <property type="nucleotide sequence ID" value="NZ_SLXK01000019.1"/>
</dbReference>
<dbReference type="InterPro" id="IPR016181">
    <property type="entry name" value="Acyl_CoA_acyltransferase"/>
</dbReference>
<dbReference type="PANTHER" id="PTHR43259:SF1">
    <property type="entry name" value="N-ACETYLTRANSFERASE DOMAIN-CONTAINING PROTEIN"/>
    <property type="match status" value="1"/>
</dbReference>
<evidence type="ECO:0000259" key="1">
    <source>
        <dbReference type="PROSITE" id="PS51186"/>
    </source>
</evidence>